<dbReference type="InterPro" id="IPR002110">
    <property type="entry name" value="Ankyrin_rpt"/>
</dbReference>
<dbReference type="AlphaFoldDB" id="A0A9D1V9M5"/>
<feature type="repeat" description="ANK" evidence="1">
    <location>
        <begin position="326"/>
        <end position="358"/>
    </location>
</feature>
<protein>
    <submittedName>
        <fullName evidence="3">Ankyrin repeat domain-containing protein</fullName>
    </submittedName>
</protein>
<reference evidence="3" key="2">
    <citation type="submission" date="2021-04" db="EMBL/GenBank/DDBJ databases">
        <authorList>
            <person name="Gilroy R."/>
        </authorList>
    </citation>
    <scope>NUCLEOTIDE SEQUENCE</scope>
    <source>
        <strain evidence="3">14975</strain>
    </source>
</reference>
<dbReference type="PROSITE" id="PS50297">
    <property type="entry name" value="ANK_REP_REGION"/>
    <property type="match status" value="4"/>
</dbReference>
<reference evidence="3" key="1">
    <citation type="journal article" date="2021" name="PeerJ">
        <title>Extensive microbial diversity within the chicken gut microbiome revealed by metagenomics and culture.</title>
        <authorList>
            <person name="Gilroy R."/>
            <person name="Ravi A."/>
            <person name="Getino M."/>
            <person name="Pursley I."/>
            <person name="Horton D.L."/>
            <person name="Alikhan N.F."/>
            <person name="Baker D."/>
            <person name="Gharbi K."/>
            <person name="Hall N."/>
            <person name="Watson M."/>
            <person name="Adriaenssens E.M."/>
            <person name="Foster-Nyarko E."/>
            <person name="Jarju S."/>
            <person name="Secka A."/>
            <person name="Antonio M."/>
            <person name="Oren A."/>
            <person name="Chaudhuri R.R."/>
            <person name="La Ragione R."/>
            <person name="Hildebrand F."/>
            <person name="Pallen M.J."/>
        </authorList>
    </citation>
    <scope>NUCLEOTIDE SEQUENCE</scope>
    <source>
        <strain evidence="3">14975</strain>
    </source>
</reference>
<evidence type="ECO:0000256" key="2">
    <source>
        <dbReference type="SAM" id="SignalP"/>
    </source>
</evidence>
<dbReference type="Gene3D" id="1.25.40.20">
    <property type="entry name" value="Ankyrin repeat-containing domain"/>
    <property type="match status" value="3"/>
</dbReference>
<dbReference type="PROSITE" id="PS50088">
    <property type="entry name" value="ANK_REPEAT"/>
    <property type="match status" value="4"/>
</dbReference>
<feature type="repeat" description="ANK" evidence="1">
    <location>
        <begin position="259"/>
        <end position="291"/>
    </location>
</feature>
<evidence type="ECO:0000313" key="4">
    <source>
        <dbReference type="Proteomes" id="UP000823964"/>
    </source>
</evidence>
<proteinExistence type="predicted"/>
<comment type="caution">
    <text evidence="3">The sequence shown here is derived from an EMBL/GenBank/DDBJ whole genome shotgun (WGS) entry which is preliminary data.</text>
</comment>
<dbReference type="PRINTS" id="PR01415">
    <property type="entry name" value="ANKYRIN"/>
</dbReference>
<feature type="signal peptide" evidence="2">
    <location>
        <begin position="1"/>
        <end position="29"/>
    </location>
</feature>
<dbReference type="Pfam" id="PF12796">
    <property type="entry name" value="Ank_2"/>
    <property type="match status" value="1"/>
</dbReference>
<gene>
    <name evidence="3" type="ORF">H9862_00975</name>
</gene>
<dbReference type="PANTHER" id="PTHR46224:SF6">
    <property type="entry name" value="ANKYRIN REPEAT FAMILY PROTEIN"/>
    <property type="match status" value="1"/>
</dbReference>
<feature type="repeat" description="ANK" evidence="1">
    <location>
        <begin position="292"/>
        <end position="324"/>
    </location>
</feature>
<sequence length="438" mass="46130">MNSKDFFGRGGRLRALLALFPLFAASAYALPEALVSAHAVACRPLGVHGEHGEQFNGLAAGVAEASPCSCELTPGVVLELRSIRILSYMGSEHREDSQDAFVFCVELAVVNHTNRDVTMTTESSMVRPFTLATCRLLCAGNGAELSPLPYPFEGNSGQYSCRIAPGACDAGEVYSPVYRLAELDDRFVFEVSGTLAIDAAARPYRLRVPVCPGELLRSAETLCAAVRGGMRGACRGGDTDTLRICLDAGADVRGCVDAQGRSLLHLAAEERGAEIAEMLLAAGADADARDGRGYTPLHTAAEYDAAEVVRLLAGAGAELSACTPDHFFTPLHLASWLGNAEAVRTLLAAGAPVNACREEGGRGSATPLHLAAAWGHADIVALLLDAGADARARVLFGSERLTPLDCARRSGRDGCRDCERMLRDAGAEADGSERNSPL</sequence>
<dbReference type="PANTHER" id="PTHR46224">
    <property type="entry name" value="ANKYRIN REPEAT FAMILY PROTEIN"/>
    <property type="match status" value="1"/>
</dbReference>
<feature type="repeat" description="ANK" evidence="1">
    <location>
        <begin position="363"/>
        <end position="395"/>
    </location>
</feature>
<dbReference type="SUPFAM" id="SSF48403">
    <property type="entry name" value="Ankyrin repeat"/>
    <property type="match status" value="1"/>
</dbReference>
<dbReference type="SMART" id="SM00248">
    <property type="entry name" value="ANK"/>
    <property type="match status" value="4"/>
</dbReference>
<accession>A0A9D1V9M5</accession>
<name>A0A9D1V9M5_9BACT</name>
<dbReference type="EMBL" id="DXFQ01000013">
    <property type="protein sequence ID" value="HIX19158.1"/>
    <property type="molecule type" value="Genomic_DNA"/>
</dbReference>
<dbReference type="Pfam" id="PF13857">
    <property type="entry name" value="Ank_5"/>
    <property type="match status" value="1"/>
</dbReference>
<dbReference type="InterPro" id="IPR051616">
    <property type="entry name" value="Cul2-RING_E3_ligase_SR"/>
</dbReference>
<keyword evidence="2" id="KW-0732">Signal</keyword>
<feature type="chain" id="PRO_5039213957" evidence="2">
    <location>
        <begin position="30"/>
        <end position="438"/>
    </location>
</feature>
<evidence type="ECO:0000313" key="3">
    <source>
        <dbReference type="EMBL" id="HIX19158.1"/>
    </source>
</evidence>
<evidence type="ECO:0000256" key="1">
    <source>
        <dbReference type="PROSITE-ProRule" id="PRU00023"/>
    </source>
</evidence>
<keyword evidence="1" id="KW-0040">ANK repeat</keyword>
<organism evidence="3 4">
    <name type="scientific">Candidatus Akkermansia intestinigallinarum</name>
    <dbReference type="NCBI Taxonomy" id="2838431"/>
    <lineage>
        <taxon>Bacteria</taxon>
        <taxon>Pseudomonadati</taxon>
        <taxon>Verrucomicrobiota</taxon>
        <taxon>Verrucomicrobiia</taxon>
        <taxon>Verrucomicrobiales</taxon>
        <taxon>Akkermansiaceae</taxon>
        <taxon>Akkermansia</taxon>
    </lineage>
</organism>
<dbReference type="Proteomes" id="UP000823964">
    <property type="component" value="Unassembled WGS sequence"/>
</dbReference>
<dbReference type="InterPro" id="IPR036770">
    <property type="entry name" value="Ankyrin_rpt-contain_sf"/>
</dbReference>